<reference evidence="5" key="1">
    <citation type="submission" date="2012-12" db="EMBL/GenBank/DDBJ databases">
        <authorList>
            <person name="Hellsten U."/>
            <person name="Grimwood J."/>
            <person name="Chapman J.A."/>
            <person name="Shapiro H."/>
            <person name="Aerts A."/>
            <person name="Otillar R.P."/>
            <person name="Terry A.Y."/>
            <person name="Boore J.L."/>
            <person name="Simakov O."/>
            <person name="Marletaz F."/>
            <person name="Cho S.-J."/>
            <person name="Edsinger-Gonzales E."/>
            <person name="Havlak P."/>
            <person name="Kuo D.-H."/>
            <person name="Larsson T."/>
            <person name="Lv J."/>
            <person name="Arendt D."/>
            <person name="Savage R."/>
            <person name="Osoegawa K."/>
            <person name="de Jong P."/>
            <person name="Lindberg D.R."/>
            <person name="Seaver E.C."/>
            <person name="Weisblat D.A."/>
            <person name="Putnam N.H."/>
            <person name="Grigoriev I.V."/>
            <person name="Rokhsar D.S."/>
        </authorList>
    </citation>
    <scope>NUCLEOTIDE SEQUENCE</scope>
</reference>
<dbReference type="InterPro" id="IPR050344">
    <property type="entry name" value="Peptidase_M1_aminopeptidases"/>
</dbReference>
<evidence type="ECO:0000313" key="4">
    <source>
        <dbReference type="EnsemblMetazoa" id="HelroP177649"/>
    </source>
</evidence>
<dbReference type="GeneID" id="20206354"/>
<comment type="similarity">
    <text evidence="1">Belongs to the peptidase M1 family.</text>
</comment>
<dbReference type="AlphaFoldDB" id="T1FC05"/>
<evidence type="ECO:0000256" key="1">
    <source>
        <dbReference type="ARBA" id="ARBA00010136"/>
    </source>
</evidence>
<organism evidence="4 5">
    <name type="scientific">Helobdella robusta</name>
    <name type="common">Californian leech</name>
    <dbReference type="NCBI Taxonomy" id="6412"/>
    <lineage>
        <taxon>Eukaryota</taxon>
        <taxon>Metazoa</taxon>
        <taxon>Spiralia</taxon>
        <taxon>Lophotrochozoa</taxon>
        <taxon>Annelida</taxon>
        <taxon>Clitellata</taxon>
        <taxon>Hirudinea</taxon>
        <taxon>Rhynchobdellida</taxon>
        <taxon>Glossiphoniidae</taxon>
        <taxon>Helobdella</taxon>
    </lineage>
</organism>
<dbReference type="EMBL" id="KB097269">
    <property type="protein sequence ID" value="ESN97978.1"/>
    <property type="molecule type" value="Genomic_DNA"/>
</dbReference>
<dbReference type="HOGENOM" id="CLU_858628_0_0_1"/>
<feature type="domain" description="ERAP1-like C-terminal" evidence="2">
    <location>
        <begin position="99"/>
        <end position="299"/>
    </location>
</feature>
<dbReference type="InterPro" id="IPR024571">
    <property type="entry name" value="ERAP1-like_C_dom"/>
</dbReference>
<evidence type="ECO:0000313" key="5">
    <source>
        <dbReference type="Proteomes" id="UP000015101"/>
    </source>
</evidence>
<proteinExistence type="inferred from homology"/>
<dbReference type="EMBL" id="AMQM01006116">
    <property type="status" value="NOT_ANNOTATED_CDS"/>
    <property type="molecule type" value="Genomic_DNA"/>
</dbReference>
<name>T1FC05_HELRO</name>
<gene>
    <name evidence="4" type="primary">20206354</name>
    <name evidence="3" type="ORF">HELRODRAFT_177649</name>
</gene>
<evidence type="ECO:0000313" key="3">
    <source>
        <dbReference type="EMBL" id="ESN97978.1"/>
    </source>
</evidence>
<dbReference type="RefSeq" id="XP_009024044.1">
    <property type="nucleotide sequence ID" value="XM_009025796.1"/>
</dbReference>
<evidence type="ECO:0000259" key="2">
    <source>
        <dbReference type="Pfam" id="PF11838"/>
    </source>
</evidence>
<keyword evidence="5" id="KW-1185">Reference proteome</keyword>
<dbReference type="PANTHER" id="PTHR11533">
    <property type="entry name" value="PROTEASE M1 ZINC METALLOPROTEASE"/>
    <property type="match status" value="1"/>
</dbReference>
<accession>T1FC05</accession>
<dbReference type="EnsemblMetazoa" id="HelroT177649">
    <property type="protein sequence ID" value="HelroP177649"/>
    <property type="gene ID" value="HelroG177649"/>
</dbReference>
<reference evidence="3 5" key="2">
    <citation type="journal article" date="2013" name="Nature">
        <title>Insights into bilaterian evolution from three spiralian genomes.</title>
        <authorList>
            <person name="Simakov O."/>
            <person name="Marletaz F."/>
            <person name="Cho S.J."/>
            <person name="Edsinger-Gonzales E."/>
            <person name="Havlak P."/>
            <person name="Hellsten U."/>
            <person name="Kuo D.H."/>
            <person name="Larsson T."/>
            <person name="Lv J."/>
            <person name="Arendt D."/>
            <person name="Savage R."/>
            <person name="Osoegawa K."/>
            <person name="de Jong P."/>
            <person name="Grimwood J."/>
            <person name="Chapman J.A."/>
            <person name="Shapiro H."/>
            <person name="Aerts A."/>
            <person name="Otillar R.P."/>
            <person name="Terry A.Y."/>
            <person name="Boore J.L."/>
            <person name="Grigoriev I.V."/>
            <person name="Lindberg D.R."/>
            <person name="Seaver E.C."/>
            <person name="Weisblat D.A."/>
            <person name="Putnam N.H."/>
            <person name="Rokhsar D.S."/>
        </authorList>
    </citation>
    <scope>NUCLEOTIDE SEQUENCE</scope>
</reference>
<dbReference type="Gene3D" id="1.25.50.20">
    <property type="match status" value="1"/>
</dbReference>
<protein>
    <recommendedName>
        <fullName evidence="2">ERAP1-like C-terminal domain-containing protein</fullName>
    </recommendedName>
</protein>
<sequence>MGLSANLKVVENISRQTNKDSNTLNVLDKNLDIEVTRVERPMDVSISTSELVRVKPVVPMNGFFDNTLIRPDLEVLQSVNDCNDELKKVQFELPEDVGWIKVNFEMNGFNRVNYDENGWSEIIHQLKNDHTNKFERFRTKKVTLAEALSLASYLAKEEKKEPWNIFLENYWLIDQMSTNSNKTSFKGAIKTLITPLLTKLGITLEGDSETISLRILMTDLACNLSMHEFIDWIKELSKQANNRSLKLSLSFDATRLLHGNAVKYGGEYEWNYFMSIVSANDTTGFQKVNAINDLSNSQNLTKILNKNIKPFDKTANWNAIHVAK</sequence>
<reference evidence="4" key="3">
    <citation type="submission" date="2015-06" db="UniProtKB">
        <authorList>
            <consortium name="EnsemblMetazoa"/>
        </authorList>
    </citation>
    <scope>IDENTIFICATION</scope>
</reference>
<dbReference type="CTD" id="20206354"/>
<dbReference type="Proteomes" id="UP000015101">
    <property type="component" value="Unassembled WGS sequence"/>
</dbReference>
<dbReference type="PANTHER" id="PTHR11533:SF299">
    <property type="entry name" value="AMINOPEPTIDASE"/>
    <property type="match status" value="1"/>
</dbReference>
<dbReference type="InParanoid" id="T1FC05"/>
<dbReference type="Pfam" id="PF11838">
    <property type="entry name" value="ERAP1_C"/>
    <property type="match status" value="1"/>
</dbReference>
<dbReference type="KEGG" id="hro:HELRODRAFT_177649"/>
<dbReference type="eggNOG" id="KOG1046">
    <property type="taxonomic scope" value="Eukaryota"/>
</dbReference>